<dbReference type="Proteomes" id="UP001163156">
    <property type="component" value="Chromosome"/>
</dbReference>
<organism evidence="1 2">
    <name type="scientific">Algoriphagus halophytocola</name>
    <dbReference type="NCBI Taxonomy" id="2991499"/>
    <lineage>
        <taxon>Bacteria</taxon>
        <taxon>Pseudomonadati</taxon>
        <taxon>Bacteroidota</taxon>
        <taxon>Cytophagia</taxon>
        <taxon>Cytophagales</taxon>
        <taxon>Cyclobacteriaceae</taxon>
        <taxon>Algoriphagus</taxon>
    </lineage>
</organism>
<proteinExistence type="predicted"/>
<dbReference type="RefSeq" id="WP_264809761.1">
    <property type="nucleotide sequence ID" value="NZ_CP110226.1"/>
</dbReference>
<evidence type="ECO:0000313" key="2">
    <source>
        <dbReference type="Proteomes" id="UP001163156"/>
    </source>
</evidence>
<sequence>MKEGSWLWKSHMAVKMHRDQSEGLIHQIHTYAPEQQKGWKYIQP</sequence>
<dbReference type="EMBL" id="CP110226">
    <property type="protein sequence ID" value="UZD23222.1"/>
    <property type="molecule type" value="Genomic_DNA"/>
</dbReference>
<accession>A0ABY6MHG4</accession>
<keyword evidence="2" id="KW-1185">Reference proteome</keyword>
<reference evidence="1" key="1">
    <citation type="submission" date="2022-10" db="EMBL/GenBank/DDBJ databases">
        <title>Algoriphagus sp. a novel bacteria isolate from halophytes salicornia europaea.</title>
        <authorList>
            <person name="Peng Y."/>
            <person name="Jiang L."/>
            <person name="Lee J."/>
        </authorList>
    </citation>
    <scope>NUCLEOTIDE SEQUENCE</scope>
    <source>
        <strain evidence="1">TR-M5</strain>
    </source>
</reference>
<name>A0ABY6MHG4_9BACT</name>
<gene>
    <name evidence="1" type="ORF">OM944_01760</name>
</gene>
<protein>
    <submittedName>
        <fullName evidence="1">Uncharacterized protein</fullName>
    </submittedName>
</protein>
<evidence type="ECO:0000313" key="1">
    <source>
        <dbReference type="EMBL" id="UZD23222.1"/>
    </source>
</evidence>